<evidence type="ECO:0000313" key="6">
    <source>
        <dbReference type="Proteomes" id="UP000619376"/>
    </source>
</evidence>
<keyword evidence="6" id="KW-1185">Reference proteome</keyword>
<organism evidence="4 5">
    <name type="scientific">Deinococcus metalli</name>
    <dbReference type="NCBI Taxonomy" id="1141878"/>
    <lineage>
        <taxon>Bacteria</taxon>
        <taxon>Thermotogati</taxon>
        <taxon>Deinococcota</taxon>
        <taxon>Deinococci</taxon>
        <taxon>Deinococcales</taxon>
        <taxon>Deinococcaceae</taxon>
        <taxon>Deinococcus</taxon>
    </lineage>
</organism>
<evidence type="ECO:0000313" key="4">
    <source>
        <dbReference type="EMBL" id="MBB5378304.1"/>
    </source>
</evidence>
<keyword evidence="2" id="KW-0472">Membrane</keyword>
<reference evidence="3" key="4">
    <citation type="submission" date="2024-05" db="EMBL/GenBank/DDBJ databases">
        <authorList>
            <person name="Sun Q."/>
            <person name="Zhou Y."/>
        </authorList>
    </citation>
    <scope>NUCLEOTIDE SEQUENCE</scope>
    <source>
        <strain evidence="3">CGMCC 1.18437</strain>
    </source>
</reference>
<feature type="compositionally biased region" description="Pro residues" evidence="1">
    <location>
        <begin position="377"/>
        <end position="388"/>
    </location>
</feature>
<dbReference type="Gene3D" id="2.60.40.10">
    <property type="entry name" value="Immunoglobulins"/>
    <property type="match status" value="1"/>
</dbReference>
<dbReference type="InterPro" id="IPR009282">
    <property type="entry name" value="DUF937"/>
</dbReference>
<dbReference type="InterPro" id="IPR013783">
    <property type="entry name" value="Ig-like_fold"/>
</dbReference>
<dbReference type="RefSeq" id="WP_184114702.1">
    <property type="nucleotide sequence ID" value="NZ_BNAJ01000013.1"/>
</dbReference>
<feature type="compositionally biased region" description="Low complexity" evidence="1">
    <location>
        <begin position="425"/>
        <end position="495"/>
    </location>
</feature>
<gene>
    <name evidence="3" type="ORF">GCM10017781_40270</name>
    <name evidence="4" type="ORF">HNQ07_003810</name>
</gene>
<protein>
    <recommendedName>
        <fullName evidence="7">DUF937 domain-containing protein</fullName>
    </recommendedName>
</protein>
<keyword evidence="2" id="KW-0812">Transmembrane</keyword>
<name>A0A7W8NPT9_9DEIO</name>
<evidence type="ECO:0000313" key="3">
    <source>
        <dbReference type="EMBL" id="GHF59863.1"/>
    </source>
</evidence>
<evidence type="ECO:0008006" key="7">
    <source>
        <dbReference type="Google" id="ProtNLM"/>
    </source>
</evidence>
<dbReference type="Proteomes" id="UP000539473">
    <property type="component" value="Unassembled WGS sequence"/>
</dbReference>
<dbReference type="EMBL" id="BNAJ01000013">
    <property type="protein sequence ID" value="GHF59863.1"/>
    <property type="molecule type" value="Genomic_DNA"/>
</dbReference>
<evidence type="ECO:0000313" key="5">
    <source>
        <dbReference type="Proteomes" id="UP000539473"/>
    </source>
</evidence>
<reference evidence="4 5" key="3">
    <citation type="submission" date="2020-08" db="EMBL/GenBank/DDBJ databases">
        <title>Genomic Encyclopedia of Type Strains, Phase IV (KMG-IV): sequencing the most valuable type-strain genomes for metagenomic binning, comparative biology and taxonomic classification.</title>
        <authorList>
            <person name="Goeker M."/>
        </authorList>
    </citation>
    <scope>NUCLEOTIDE SEQUENCE [LARGE SCALE GENOMIC DNA]</scope>
    <source>
        <strain evidence="4 5">DSM 27521</strain>
    </source>
</reference>
<reference evidence="3" key="1">
    <citation type="journal article" date="2014" name="Int. J. Syst. Evol. Microbiol.">
        <title>Complete genome of a new Firmicutes species belonging to the dominant human colonic microbiota ('Ruminococcus bicirculans') reveals two chromosomes and a selective capacity to utilize plant glucans.</title>
        <authorList>
            <consortium name="NISC Comparative Sequencing Program"/>
            <person name="Wegmann U."/>
            <person name="Louis P."/>
            <person name="Goesmann A."/>
            <person name="Henrissat B."/>
            <person name="Duncan S.H."/>
            <person name="Flint H.J."/>
        </authorList>
    </citation>
    <scope>NUCLEOTIDE SEQUENCE</scope>
    <source>
        <strain evidence="3">CGMCC 1.18437</strain>
    </source>
</reference>
<evidence type="ECO:0000256" key="1">
    <source>
        <dbReference type="SAM" id="MobiDB-lite"/>
    </source>
</evidence>
<feature type="compositionally biased region" description="Low complexity" evidence="1">
    <location>
        <begin position="351"/>
        <end position="376"/>
    </location>
</feature>
<proteinExistence type="predicted"/>
<dbReference type="Proteomes" id="UP000619376">
    <property type="component" value="Unassembled WGS sequence"/>
</dbReference>
<accession>A0A7W8NPT9</accession>
<feature type="region of interest" description="Disordered" evidence="1">
    <location>
        <begin position="351"/>
        <end position="391"/>
    </location>
</feature>
<comment type="caution">
    <text evidence="4">The sequence shown here is derived from an EMBL/GenBank/DDBJ whole genome shotgun (WGS) entry which is preliminary data.</text>
</comment>
<sequence length="685" mass="66861">MNVMDTIQTFFSPEASARLGQSAGLDAPAAQRALEVGLPLQLDALAEYAGRPEGQAQIAEAVENLPDFGSVAAALDDPAGAETLERAGELLAPALLGGRADAMAAAVAAQTGGAPAGVTRLLHMALPLLLSVLGHRGGLTAGNAAALLAGAGGLAAASPAAEPSGDVLEFVRGQFSSPAAEKIGAAAGFAPNAAGRATLAALPLVLAALVSRARAGGDVLALARPFAGLSDDHGHVNPQVLDTPADLARIEGQGRRLLGTLFGNADALTGRLGTALGGSGSSAGRLLALLTPLVLAVLGGRARAGNLDAAGFGTLLGGLGGRLAGLLPAGLGSLGALLGADGLTTMLAPGASAAPAPAPRPAAARPAATTTTATPAPAAPAPVPPASTPPAARRRGGFPWWLIPLLVVLLLGGCWLLNRRPATVDASTGTGTAATGTATGTGTDTSSTAAGTDSAGTATADTATSDTTGTTSTATDPATTGSAATDSPGTDSAGTAGSGGAMDGSFMISEPAADATLPAGGFTLRGMGKAGDEVELFEDDTSLGKLSIGQDGNWSFDVPSPAAGKHTYSVRGPGGASLGSVAVTIGAADANASAAACTDEYSLSITDGQAVSEPFRFGGQGQGQGYRVTVKRGERTIGVKDIPLDSTCGWSYQSRPGAGAIRYEVRPLGEPDAAPLSAVGLTVNQ</sequence>
<reference evidence="6" key="2">
    <citation type="journal article" date="2019" name="Int. J. Syst. Evol. Microbiol.">
        <title>The Global Catalogue of Microorganisms (GCM) 10K type strain sequencing project: providing services to taxonomists for standard genome sequencing and annotation.</title>
        <authorList>
            <consortium name="The Broad Institute Genomics Platform"/>
            <consortium name="The Broad Institute Genome Sequencing Center for Infectious Disease"/>
            <person name="Wu L."/>
            <person name="Ma J."/>
        </authorList>
    </citation>
    <scope>NUCLEOTIDE SEQUENCE [LARGE SCALE GENOMIC DNA]</scope>
    <source>
        <strain evidence="6">CGMCC 1.18437</strain>
    </source>
</reference>
<evidence type="ECO:0000256" key="2">
    <source>
        <dbReference type="SAM" id="Phobius"/>
    </source>
</evidence>
<feature type="region of interest" description="Disordered" evidence="1">
    <location>
        <begin position="424"/>
        <end position="505"/>
    </location>
</feature>
<feature type="transmembrane region" description="Helical" evidence="2">
    <location>
        <begin position="398"/>
        <end position="417"/>
    </location>
</feature>
<dbReference type="AlphaFoldDB" id="A0A7W8NPT9"/>
<keyword evidence="2" id="KW-1133">Transmembrane helix</keyword>
<dbReference type="EMBL" id="JACHFK010000012">
    <property type="protein sequence ID" value="MBB5378304.1"/>
    <property type="molecule type" value="Genomic_DNA"/>
</dbReference>
<dbReference type="Pfam" id="PF06078">
    <property type="entry name" value="DUF937"/>
    <property type="match status" value="2"/>
</dbReference>